<comment type="caution">
    <text evidence="1">The sequence shown here is derived from an EMBL/GenBank/DDBJ whole genome shotgun (WGS) entry which is preliminary data.</text>
</comment>
<name>A0A0L0UIB2_9BASI</name>
<accession>A0A0L0UIB2</accession>
<keyword evidence="2" id="KW-1185">Reference proteome</keyword>
<sequence length="107" mass="12263">QRHRQRPPAKYCAAAVRYHPLDAAHDAIEYRQRRNSHRFRLALAQFGIFFHFAPCGGRCPICYRLPAACRRADLRDRSGWRHYSTVNLACCGDGSSTINADNNTGWE</sequence>
<proteinExistence type="predicted"/>
<dbReference type="EMBL" id="AJIL01008292">
    <property type="protein sequence ID" value="KNE86751.1"/>
    <property type="molecule type" value="Genomic_DNA"/>
</dbReference>
<evidence type="ECO:0000313" key="1">
    <source>
        <dbReference type="EMBL" id="KNE86751.1"/>
    </source>
</evidence>
<organism evidence="1 2">
    <name type="scientific">Puccinia striiformis f. sp. tritici PST-78</name>
    <dbReference type="NCBI Taxonomy" id="1165861"/>
    <lineage>
        <taxon>Eukaryota</taxon>
        <taxon>Fungi</taxon>
        <taxon>Dikarya</taxon>
        <taxon>Basidiomycota</taxon>
        <taxon>Pucciniomycotina</taxon>
        <taxon>Pucciniomycetes</taxon>
        <taxon>Pucciniales</taxon>
        <taxon>Pucciniaceae</taxon>
        <taxon>Puccinia</taxon>
    </lineage>
</organism>
<reference evidence="2" key="1">
    <citation type="submission" date="2014-03" db="EMBL/GenBank/DDBJ databases">
        <title>The Genome Sequence of Puccinia striiformis f. sp. tritici PST-78.</title>
        <authorList>
            <consortium name="The Broad Institute Genome Sequencing Platform"/>
            <person name="Cuomo C."/>
            <person name="Hulbert S."/>
            <person name="Chen X."/>
            <person name="Walker B."/>
            <person name="Young S.K."/>
            <person name="Zeng Q."/>
            <person name="Gargeya S."/>
            <person name="Fitzgerald M."/>
            <person name="Haas B."/>
            <person name="Abouelleil A."/>
            <person name="Alvarado L."/>
            <person name="Arachchi H.M."/>
            <person name="Berlin A.M."/>
            <person name="Chapman S.B."/>
            <person name="Goldberg J."/>
            <person name="Griggs A."/>
            <person name="Gujja S."/>
            <person name="Hansen M."/>
            <person name="Howarth C."/>
            <person name="Imamovic A."/>
            <person name="Larimer J."/>
            <person name="McCowan C."/>
            <person name="Montmayeur A."/>
            <person name="Murphy C."/>
            <person name="Neiman D."/>
            <person name="Pearson M."/>
            <person name="Priest M."/>
            <person name="Roberts A."/>
            <person name="Saif S."/>
            <person name="Shea T."/>
            <person name="Sisk P."/>
            <person name="Sykes S."/>
            <person name="Wortman J."/>
            <person name="Nusbaum C."/>
            <person name="Birren B."/>
        </authorList>
    </citation>
    <scope>NUCLEOTIDE SEQUENCE [LARGE SCALE GENOMIC DNA]</scope>
    <source>
        <strain evidence="2">race PST-78</strain>
    </source>
</reference>
<dbReference type="AlphaFoldDB" id="A0A0L0UIB2"/>
<gene>
    <name evidence="1" type="ORF">PSTG_19885</name>
</gene>
<protein>
    <submittedName>
        <fullName evidence="1">Uncharacterized protein</fullName>
    </submittedName>
</protein>
<feature type="non-terminal residue" evidence="1">
    <location>
        <position position="1"/>
    </location>
</feature>
<evidence type="ECO:0000313" key="2">
    <source>
        <dbReference type="Proteomes" id="UP000054564"/>
    </source>
</evidence>
<dbReference type="Proteomes" id="UP000054564">
    <property type="component" value="Unassembled WGS sequence"/>
</dbReference>